<dbReference type="EMBL" id="BMVO01000003">
    <property type="protein sequence ID" value="GHA94869.1"/>
    <property type="molecule type" value="Genomic_DNA"/>
</dbReference>
<comment type="caution">
    <text evidence="1">The sequence shown here is derived from an EMBL/GenBank/DDBJ whole genome shotgun (WGS) entry which is preliminary data.</text>
</comment>
<evidence type="ECO:0000313" key="1">
    <source>
        <dbReference type="EMBL" id="GHA94869.1"/>
    </source>
</evidence>
<name>A0ABQ3DH68_9ACTN</name>
<accession>A0ABQ3DH68</accession>
<dbReference type="RefSeq" id="WP_138894639.1">
    <property type="nucleotide sequence ID" value="NZ_BMVO01000003.1"/>
</dbReference>
<protein>
    <submittedName>
        <fullName evidence="1">Uncharacterized protein</fullName>
    </submittedName>
</protein>
<dbReference type="Proteomes" id="UP000599437">
    <property type="component" value="Unassembled WGS sequence"/>
</dbReference>
<evidence type="ECO:0000313" key="2">
    <source>
        <dbReference type="Proteomes" id="UP000599437"/>
    </source>
</evidence>
<keyword evidence="2" id="KW-1185">Reference proteome</keyword>
<gene>
    <name evidence="1" type="ORF">GCM10010346_17130</name>
</gene>
<organism evidence="1 2">
    <name type="scientific">Streptomyces chryseus</name>
    <dbReference type="NCBI Taxonomy" id="68186"/>
    <lineage>
        <taxon>Bacteria</taxon>
        <taxon>Bacillati</taxon>
        <taxon>Actinomycetota</taxon>
        <taxon>Actinomycetes</taxon>
        <taxon>Kitasatosporales</taxon>
        <taxon>Streptomycetaceae</taxon>
        <taxon>Streptomyces</taxon>
    </lineage>
</organism>
<proteinExistence type="predicted"/>
<reference evidence="2" key="1">
    <citation type="journal article" date="2019" name="Int. J. Syst. Evol. Microbiol.">
        <title>The Global Catalogue of Microorganisms (GCM) 10K type strain sequencing project: providing services to taxonomists for standard genome sequencing and annotation.</title>
        <authorList>
            <consortium name="The Broad Institute Genomics Platform"/>
            <consortium name="The Broad Institute Genome Sequencing Center for Infectious Disease"/>
            <person name="Wu L."/>
            <person name="Ma J."/>
        </authorList>
    </citation>
    <scope>NUCLEOTIDE SEQUENCE [LARGE SCALE GENOMIC DNA]</scope>
    <source>
        <strain evidence="2">JCM 4737</strain>
    </source>
</reference>
<sequence>MSGGFNVDGSALRTYAKNGVEAAAGRVDAIRARTHQLALTQQTFGKLPQSDELKADYDTQRKESRDDLEDAVDTLYAIVDALRESADAYHTTEKKISGDLGGGA</sequence>